<gene>
    <name evidence="6" type="ORF">QN277_023308</name>
</gene>
<sequence length="1352" mass="154586">MQQPLFTIEKVTPKLEKWTINNKEAIMMLQDPHWKDHHLSNLKVLRLCDFENKAAATFLDSMVQKAPNLTTLVVHHSYLKEIFRDKRAAYEEGKNEFKTQLKSLSLIELQLQHICREGCQVDPILEVLEVLYVKQCANLKTLVPSSVTFSHLKYLSIEKCNELINLIYTSTATNLVNLEYITLKECKSLEEILSQGMNDTRDEIVFRSLRSLTLDSLPRLKSFSSSQCFFRFPLLKRVVVRQCPRMKTFCGRATSTPMLRKVITKNGKDEEWFWEGDLIRTIKKIYADKIAFRDMELLDLSLYPELRDSWNSPIENKMFCNLKSLVVQNCDFLSDVLIPSKLRRALGNLEEIQVMDCDSLEFVFEFDIAEEEAISEKEASHLRKICLFNLPKLQYIWKPSLGGEREEDEVQIQRQQPVSFIAKVLFPNLKQIKMRDLPELKTIWHPFLTSNCFSNLKTMEVSKCEKLGNIFPLHMQRVFGSMEKLMVSDCNSVQVIFEFNSEMGNVEETTPVQELMELTLLRLSMLRQIWGSDPHLRFHNLQLVRVEDCNNLEYLLPFSIAMHATELEDITIKNAGRLKQIVSHKEGPVDSSIKFEFNHMISLVLWNLSELDGFFAGNHSLLCPLLKVLDIHGCVKLKLFKTGGTSGQVRVSDSIPEPHVSVQLPVFTLEEVIFNLEILALTSEDASMILQGQFSGDHFSKLDFLCLENFEDEHATFPYWFLQNISTLNKLVVKCSSFKELFREEKPVDDEGKSKTRTRIEELTLDQLHDLQHICKDGLQIDPVLEDLKYLLVQHCSKLKYLVPSSVTCTRLTYLEVENCNGLIHLINSSTAISMVDLKTMIIRNCNSLKQVVVEDEGEESKDTTAFISLEVLELECLPRLKMFCSSSYGLLELQWLEKVVISNCPRMVNFSLGKTETPILQKVLTQKQDGKGHWQSDLNTTVNMIFQDMADQIVDATKQEIPKLSSSSDDREQKENDSPTDPQEAATGTQEMCDTIKKPSISATQNVPSSTMTSNAVIDPSHLQALEASTSSIQDEDAGTKDMHETIQRPLDQNAEDMLITSLVHDTEELQNLDVHLSKNLFNQTTTSVEADYKETVGTQELYESKRRFSVHDDVQNVLSPTMIYTTGKSNDPEKILENNLSDQTTNSVMAKTRADPAPSQATKVPSSSTTLVADVSNSFKELDISVQLLPYLEAGVKRHPQVLNWLNTKRRRVFASSSFSLFAEVTHILRTTRRVDLTEDDQNYIRDCCAVLKGVGLDDGWISYVHGRIEKCGDEEDLQWKVEEAEAEASNLKAQLESLKKEFSSVEESLVLFRDKASRLHGYLYLSTWLNALLFTILFFIIVFVYQKTN</sequence>
<name>A0AAE1MQI8_9FABA</name>
<feature type="domain" description="Disease resistance protein At4g27190-like leucine-rich repeats" evidence="5">
    <location>
        <begin position="429"/>
        <end position="575"/>
    </location>
</feature>
<keyword evidence="7" id="KW-1185">Reference proteome</keyword>
<dbReference type="InterPro" id="IPR057135">
    <property type="entry name" value="At4g27190-like_LRR"/>
</dbReference>
<feature type="coiled-coil region" evidence="2">
    <location>
        <begin position="1277"/>
        <end position="1311"/>
    </location>
</feature>
<organism evidence="6 7">
    <name type="scientific">Acacia crassicarpa</name>
    <name type="common">northern wattle</name>
    <dbReference type="NCBI Taxonomy" id="499986"/>
    <lineage>
        <taxon>Eukaryota</taxon>
        <taxon>Viridiplantae</taxon>
        <taxon>Streptophyta</taxon>
        <taxon>Embryophyta</taxon>
        <taxon>Tracheophyta</taxon>
        <taxon>Spermatophyta</taxon>
        <taxon>Magnoliopsida</taxon>
        <taxon>eudicotyledons</taxon>
        <taxon>Gunneridae</taxon>
        <taxon>Pentapetalae</taxon>
        <taxon>rosids</taxon>
        <taxon>fabids</taxon>
        <taxon>Fabales</taxon>
        <taxon>Fabaceae</taxon>
        <taxon>Caesalpinioideae</taxon>
        <taxon>mimosoid clade</taxon>
        <taxon>Acacieae</taxon>
        <taxon>Acacia</taxon>
    </lineage>
</organism>
<feature type="domain" description="Disease resistance protein At4g27190-like leucine-rich repeats" evidence="5">
    <location>
        <begin position="810"/>
        <end position="908"/>
    </location>
</feature>
<evidence type="ECO:0000256" key="3">
    <source>
        <dbReference type="SAM" id="MobiDB-lite"/>
    </source>
</evidence>
<feature type="region of interest" description="Disordered" evidence="3">
    <location>
        <begin position="963"/>
        <end position="992"/>
    </location>
</feature>
<dbReference type="InterPro" id="IPR050905">
    <property type="entry name" value="Plant_NBS-LRR"/>
</dbReference>
<accession>A0AAE1MQI8</accession>
<dbReference type="Pfam" id="PF23247">
    <property type="entry name" value="LRR_RPS2"/>
    <property type="match status" value="5"/>
</dbReference>
<protein>
    <recommendedName>
        <fullName evidence="5">Disease resistance protein At4g27190-like leucine-rich repeats domain-containing protein</fullName>
    </recommendedName>
</protein>
<feature type="domain" description="Disease resistance protein At4g27190-like leucine-rich repeats" evidence="5">
    <location>
        <begin position="298"/>
        <end position="399"/>
    </location>
</feature>
<keyword evidence="4" id="KW-0472">Membrane</keyword>
<dbReference type="Proteomes" id="UP001293593">
    <property type="component" value="Unassembled WGS sequence"/>
</dbReference>
<evidence type="ECO:0000313" key="6">
    <source>
        <dbReference type="EMBL" id="KAK4270248.1"/>
    </source>
</evidence>
<dbReference type="InterPro" id="IPR032675">
    <property type="entry name" value="LRR_dom_sf"/>
</dbReference>
<dbReference type="EMBL" id="JAWXYG010000006">
    <property type="protein sequence ID" value="KAK4270248.1"/>
    <property type="molecule type" value="Genomic_DNA"/>
</dbReference>
<feature type="compositionally biased region" description="Basic and acidic residues" evidence="3">
    <location>
        <begin position="969"/>
        <end position="978"/>
    </location>
</feature>
<dbReference type="SUPFAM" id="SSF52058">
    <property type="entry name" value="L domain-like"/>
    <property type="match status" value="2"/>
</dbReference>
<dbReference type="PANTHER" id="PTHR33463:SF167">
    <property type="entry name" value="PUTATIVE-RELATED"/>
    <property type="match status" value="1"/>
</dbReference>
<keyword evidence="4" id="KW-1133">Transmembrane helix</keyword>
<evidence type="ECO:0000259" key="5">
    <source>
        <dbReference type="Pfam" id="PF23247"/>
    </source>
</evidence>
<dbReference type="PANTHER" id="PTHR33463">
    <property type="entry name" value="NB-ARC DOMAIN-CONTAINING PROTEIN-RELATED"/>
    <property type="match status" value="1"/>
</dbReference>
<reference evidence="6" key="1">
    <citation type="submission" date="2023-10" db="EMBL/GenBank/DDBJ databases">
        <title>Chromosome-level genome of the transformable northern wattle, Acacia crassicarpa.</title>
        <authorList>
            <person name="Massaro I."/>
            <person name="Sinha N.R."/>
            <person name="Poethig S."/>
            <person name="Leichty A.R."/>
        </authorList>
    </citation>
    <scope>NUCLEOTIDE SEQUENCE</scope>
    <source>
        <strain evidence="6">Acra3RX</strain>
        <tissue evidence="6">Leaf</tissue>
    </source>
</reference>
<keyword evidence="2" id="KW-0175">Coiled coil</keyword>
<keyword evidence="1" id="KW-0611">Plant defense</keyword>
<evidence type="ECO:0000256" key="1">
    <source>
        <dbReference type="ARBA" id="ARBA00022821"/>
    </source>
</evidence>
<feature type="transmembrane region" description="Helical" evidence="4">
    <location>
        <begin position="1325"/>
        <end position="1348"/>
    </location>
</feature>
<feature type="domain" description="Disease resistance protein At4g27190-like leucine-rich repeats" evidence="5">
    <location>
        <begin position="148"/>
        <end position="248"/>
    </location>
</feature>
<keyword evidence="4" id="KW-0812">Transmembrane</keyword>
<proteinExistence type="predicted"/>
<evidence type="ECO:0000313" key="7">
    <source>
        <dbReference type="Proteomes" id="UP001293593"/>
    </source>
</evidence>
<comment type="caution">
    <text evidence="6">The sequence shown here is derived from an EMBL/GenBank/DDBJ whole genome shotgun (WGS) entry which is preliminary data.</text>
</comment>
<evidence type="ECO:0000256" key="4">
    <source>
        <dbReference type="SAM" id="Phobius"/>
    </source>
</evidence>
<feature type="domain" description="Disease resistance protein At4g27190-like leucine-rich repeats" evidence="5">
    <location>
        <begin position="676"/>
        <end position="808"/>
    </location>
</feature>
<dbReference type="Gene3D" id="3.80.10.10">
    <property type="entry name" value="Ribonuclease Inhibitor"/>
    <property type="match status" value="3"/>
</dbReference>
<evidence type="ECO:0000256" key="2">
    <source>
        <dbReference type="SAM" id="Coils"/>
    </source>
</evidence>